<dbReference type="EMBL" id="JXJN01016777">
    <property type="status" value="NOT_ANNOTATED_CDS"/>
    <property type="molecule type" value="Genomic_DNA"/>
</dbReference>
<dbReference type="AlphaFoldDB" id="A0A1B0BMA6"/>
<accession>A0A1B0BMA6</accession>
<keyword evidence="2" id="KW-1185">Reference proteome</keyword>
<evidence type="ECO:0000313" key="2">
    <source>
        <dbReference type="Proteomes" id="UP000092460"/>
    </source>
</evidence>
<sequence>MNIFKKTFPQLSLWIVEAILQSNVSLYIRIFSSLALLTVHLLCKIDCCLSFNNVYDVNDDVDDDGVMFSYTQVYLLNTASEYKSKTLPRIHFDNTINDMSLNEAYSIKQGVTNYNMKVVMILNCKIEKIYVL</sequence>
<dbReference type="EMBL" id="JXJN01016778">
    <property type="status" value="NOT_ANNOTATED_CDS"/>
    <property type="molecule type" value="Genomic_DNA"/>
</dbReference>
<reference evidence="1" key="2">
    <citation type="submission" date="2020-05" db="UniProtKB">
        <authorList>
            <consortium name="EnsemblMetazoa"/>
        </authorList>
    </citation>
    <scope>IDENTIFICATION</scope>
    <source>
        <strain evidence="1">IAEA</strain>
    </source>
</reference>
<protein>
    <submittedName>
        <fullName evidence="1">Uncharacterized protein</fullName>
    </submittedName>
</protein>
<dbReference type="Proteomes" id="UP000092460">
    <property type="component" value="Unassembled WGS sequence"/>
</dbReference>
<evidence type="ECO:0000313" key="1">
    <source>
        <dbReference type="EnsemblMetazoa" id="GPPI034613-PA"/>
    </source>
</evidence>
<dbReference type="VEuPathDB" id="VectorBase:GPPI034613"/>
<organism evidence="1 2">
    <name type="scientific">Glossina palpalis gambiensis</name>
    <dbReference type="NCBI Taxonomy" id="67801"/>
    <lineage>
        <taxon>Eukaryota</taxon>
        <taxon>Metazoa</taxon>
        <taxon>Ecdysozoa</taxon>
        <taxon>Arthropoda</taxon>
        <taxon>Hexapoda</taxon>
        <taxon>Insecta</taxon>
        <taxon>Pterygota</taxon>
        <taxon>Neoptera</taxon>
        <taxon>Endopterygota</taxon>
        <taxon>Diptera</taxon>
        <taxon>Brachycera</taxon>
        <taxon>Muscomorpha</taxon>
        <taxon>Hippoboscoidea</taxon>
        <taxon>Glossinidae</taxon>
        <taxon>Glossina</taxon>
    </lineage>
</organism>
<name>A0A1B0BMA6_9MUSC</name>
<dbReference type="EnsemblMetazoa" id="GPPI034613-RA">
    <property type="protein sequence ID" value="GPPI034613-PA"/>
    <property type="gene ID" value="GPPI034613"/>
</dbReference>
<reference evidence="2" key="1">
    <citation type="submission" date="2015-01" db="EMBL/GenBank/DDBJ databases">
        <authorList>
            <person name="Aksoy S."/>
            <person name="Warren W."/>
            <person name="Wilson R.K."/>
        </authorList>
    </citation>
    <scope>NUCLEOTIDE SEQUENCE [LARGE SCALE GENOMIC DNA]</scope>
    <source>
        <strain evidence="2">IAEA</strain>
    </source>
</reference>
<proteinExistence type="predicted"/>